<dbReference type="RefSeq" id="WP_084049964.1">
    <property type="nucleotide sequence ID" value="NZ_FWWU01000009.1"/>
</dbReference>
<evidence type="ECO:0000259" key="1">
    <source>
        <dbReference type="Pfam" id="PF03551"/>
    </source>
</evidence>
<feature type="domain" description="Transcription regulator PadR N-terminal" evidence="1">
    <location>
        <begin position="13"/>
        <end position="85"/>
    </location>
</feature>
<dbReference type="PANTHER" id="PTHR43252:SF6">
    <property type="entry name" value="NEGATIVE TRANSCRIPTION REGULATOR PADR"/>
    <property type="match status" value="1"/>
</dbReference>
<dbReference type="Pfam" id="PF03551">
    <property type="entry name" value="PadR"/>
    <property type="match status" value="1"/>
</dbReference>
<accession>A0A1W1VPT3</accession>
<evidence type="ECO:0000313" key="3">
    <source>
        <dbReference type="EMBL" id="SMB95283.1"/>
    </source>
</evidence>
<dbReference type="Gene3D" id="1.10.10.10">
    <property type="entry name" value="Winged helix-like DNA-binding domain superfamily/Winged helix DNA-binding domain"/>
    <property type="match status" value="1"/>
</dbReference>
<keyword evidence="4" id="KW-1185">Reference proteome</keyword>
<dbReference type="InterPro" id="IPR018309">
    <property type="entry name" value="Tscrpt_reg_PadR_C"/>
</dbReference>
<evidence type="ECO:0000313" key="4">
    <source>
        <dbReference type="Proteomes" id="UP000192582"/>
    </source>
</evidence>
<dbReference type="STRING" id="695939.SAMN00790413_02771"/>
<dbReference type="EMBL" id="FWWU01000009">
    <property type="protein sequence ID" value="SMB95283.1"/>
    <property type="molecule type" value="Genomic_DNA"/>
</dbReference>
<evidence type="ECO:0000259" key="2">
    <source>
        <dbReference type="Pfam" id="PF10400"/>
    </source>
</evidence>
<dbReference type="OrthoDB" id="8595425at2"/>
<dbReference type="Proteomes" id="UP000192582">
    <property type="component" value="Unassembled WGS sequence"/>
</dbReference>
<dbReference type="SUPFAM" id="SSF46785">
    <property type="entry name" value="Winged helix' DNA-binding domain"/>
    <property type="match status" value="1"/>
</dbReference>
<dbReference type="AlphaFoldDB" id="A0A1W1VPT3"/>
<dbReference type="InterPro" id="IPR036390">
    <property type="entry name" value="WH_DNA-bd_sf"/>
</dbReference>
<dbReference type="InterPro" id="IPR036388">
    <property type="entry name" value="WH-like_DNA-bd_sf"/>
</dbReference>
<name>A0A1W1VPT3_9DEIO</name>
<protein>
    <submittedName>
        <fullName evidence="3">Transcriptional regulator, PadR family</fullName>
    </submittedName>
</protein>
<gene>
    <name evidence="3" type="ORF">SAMN00790413_02771</name>
</gene>
<proteinExistence type="predicted"/>
<dbReference type="PANTHER" id="PTHR43252">
    <property type="entry name" value="TRANSCRIPTIONAL REGULATOR YQJI"/>
    <property type="match status" value="1"/>
</dbReference>
<organism evidence="3 4">
    <name type="scientific">Deinococcus hopiensis KR-140</name>
    <dbReference type="NCBI Taxonomy" id="695939"/>
    <lineage>
        <taxon>Bacteria</taxon>
        <taxon>Thermotogati</taxon>
        <taxon>Deinococcota</taxon>
        <taxon>Deinococci</taxon>
        <taxon>Deinococcales</taxon>
        <taxon>Deinococcaceae</taxon>
        <taxon>Deinococcus</taxon>
    </lineage>
</organism>
<dbReference type="InterPro" id="IPR005149">
    <property type="entry name" value="Tscrpt_reg_PadR_N"/>
</dbReference>
<dbReference type="Pfam" id="PF10400">
    <property type="entry name" value="Vir_act_alpha_C"/>
    <property type="match status" value="1"/>
</dbReference>
<reference evidence="3 4" key="1">
    <citation type="submission" date="2017-04" db="EMBL/GenBank/DDBJ databases">
        <authorList>
            <person name="Afonso C.L."/>
            <person name="Miller P.J."/>
            <person name="Scott M.A."/>
            <person name="Spackman E."/>
            <person name="Goraichik I."/>
            <person name="Dimitrov K.M."/>
            <person name="Suarez D.L."/>
            <person name="Swayne D.E."/>
        </authorList>
    </citation>
    <scope>NUCLEOTIDE SEQUENCE [LARGE SCALE GENOMIC DNA]</scope>
    <source>
        <strain evidence="3 4">KR-140</strain>
    </source>
</reference>
<sequence>MSDASLGPASFIVLGVLAQCGPSTSYDLKREVDGSVGYFWSFPRSQLYAEPQRLTALGLLTETQEEGGRRRRTYALTDAGREALEAWLQAPAGGVELRDPGLLKLFFVSQGPPGVRQALASEQLSLHQVRLAEYERLASGPGGHALEEVQREPLGMGLLYERASLAFWQAVLRGEEGGSA</sequence>
<feature type="domain" description="Transcription regulator PadR C-terminal" evidence="2">
    <location>
        <begin position="97"/>
        <end position="168"/>
    </location>
</feature>